<sequence>MPRLLEQYVSGLPALEELFPVPAELISQRENATDFPDASCASPHDQEETESFGAALWEACAGVTTAR</sequence>
<organism evidence="1 2">
    <name type="scientific">Prosthecobacter fluviatilis</name>
    <dbReference type="NCBI Taxonomy" id="445931"/>
    <lineage>
        <taxon>Bacteria</taxon>
        <taxon>Pseudomonadati</taxon>
        <taxon>Verrucomicrobiota</taxon>
        <taxon>Verrucomicrobiia</taxon>
        <taxon>Verrucomicrobiales</taxon>
        <taxon>Verrucomicrobiaceae</taxon>
        <taxon>Prosthecobacter</taxon>
    </lineage>
</organism>
<evidence type="ECO:0000313" key="1">
    <source>
        <dbReference type="EMBL" id="MFC5457324.1"/>
    </source>
</evidence>
<reference evidence="2" key="1">
    <citation type="journal article" date="2019" name="Int. J. Syst. Evol. Microbiol.">
        <title>The Global Catalogue of Microorganisms (GCM) 10K type strain sequencing project: providing services to taxonomists for standard genome sequencing and annotation.</title>
        <authorList>
            <consortium name="The Broad Institute Genomics Platform"/>
            <consortium name="The Broad Institute Genome Sequencing Center for Infectious Disease"/>
            <person name="Wu L."/>
            <person name="Ma J."/>
        </authorList>
    </citation>
    <scope>NUCLEOTIDE SEQUENCE [LARGE SCALE GENOMIC DNA]</scope>
    <source>
        <strain evidence="2">CGMCC 4.1469</strain>
    </source>
</reference>
<protein>
    <submittedName>
        <fullName evidence="1">Uncharacterized protein</fullName>
    </submittedName>
</protein>
<proteinExistence type="predicted"/>
<dbReference type="RefSeq" id="WP_377170496.1">
    <property type="nucleotide sequence ID" value="NZ_JBHSMQ010000009.1"/>
</dbReference>
<gene>
    <name evidence="1" type="ORF">ACFQDI_20815</name>
</gene>
<evidence type="ECO:0000313" key="2">
    <source>
        <dbReference type="Proteomes" id="UP001596052"/>
    </source>
</evidence>
<comment type="caution">
    <text evidence="1">The sequence shown here is derived from an EMBL/GenBank/DDBJ whole genome shotgun (WGS) entry which is preliminary data.</text>
</comment>
<keyword evidence="2" id="KW-1185">Reference proteome</keyword>
<dbReference type="Proteomes" id="UP001596052">
    <property type="component" value="Unassembled WGS sequence"/>
</dbReference>
<accession>A0ABW0KVB6</accession>
<dbReference type="EMBL" id="JBHSMQ010000009">
    <property type="protein sequence ID" value="MFC5457324.1"/>
    <property type="molecule type" value="Genomic_DNA"/>
</dbReference>
<name>A0ABW0KVB6_9BACT</name>